<gene>
    <name evidence="2" type="ORF">TWF694_009257</name>
</gene>
<dbReference type="EMBL" id="JAVHJO010000005">
    <property type="protein sequence ID" value="KAK6540463.1"/>
    <property type="molecule type" value="Genomic_DNA"/>
</dbReference>
<dbReference type="AlphaFoldDB" id="A0AAV9XEY3"/>
<evidence type="ECO:0000313" key="3">
    <source>
        <dbReference type="Proteomes" id="UP001365542"/>
    </source>
</evidence>
<protein>
    <submittedName>
        <fullName evidence="2">Uncharacterized protein</fullName>
    </submittedName>
</protein>
<accession>A0AAV9XEY3</accession>
<evidence type="ECO:0000313" key="2">
    <source>
        <dbReference type="EMBL" id="KAK6540463.1"/>
    </source>
</evidence>
<organism evidence="2 3">
    <name type="scientific">Orbilia ellipsospora</name>
    <dbReference type="NCBI Taxonomy" id="2528407"/>
    <lineage>
        <taxon>Eukaryota</taxon>
        <taxon>Fungi</taxon>
        <taxon>Dikarya</taxon>
        <taxon>Ascomycota</taxon>
        <taxon>Pezizomycotina</taxon>
        <taxon>Orbiliomycetes</taxon>
        <taxon>Orbiliales</taxon>
        <taxon>Orbiliaceae</taxon>
        <taxon>Orbilia</taxon>
    </lineage>
</organism>
<name>A0AAV9XEY3_9PEZI</name>
<evidence type="ECO:0000256" key="1">
    <source>
        <dbReference type="SAM" id="SignalP"/>
    </source>
</evidence>
<comment type="caution">
    <text evidence="2">The sequence shown here is derived from an EMBL/GenBank/DDBJ whole genome shotgun (WGS) entry which is preliminary data.</text>
</comment>
<dbReference type="Proteomes" id="UP001365542">
    <property type="component" value="Unassembled WGS sequence"/>
</dbReference>
<feature type="chain" id="PRO_5043956627" evidence="1">
    <location>
        <begin position="20"/>
        <end position="264"/>
    </location>
</feature>
<feature type="signal peptide" evidence="1">
    <location>
        <begin position="1"/>
        <end position="19"/>
    </location>
</feature>
<sequence>MKLQVFAISSVILLTEVNALALPEPEPPTFDFTPEQWQSKWDAWRVSDASSLRKRLSKRRDIGGSAGNVTDLVTIADFNPGEVCGRFTGCIGSAAATAAGYAAVASVATVKFCGNQATAAATALSADNYKLAKAVAAYTVTNVAIPLVVNTVGYYISLSLQNDAPQSKDDSCGISQLPAISEQAGTATYGFCLQLQSITKDKAFSRVDFGTVDADSTSDDVGLDMKMRFFITTVKNKHATACSLLGVWLKERGVWVNENGMLLD</sequence>
<reference evidence="2 3" key="1">
    <citation type="submission" date="2019-10" db="EMBL/GenBank/DDBJ databases">
        <authorList>
            <person name="Palmer J.M."/>
        </authorList>
    </citation>
    <scope>NUCLEOTIDE SEQUENCE [LARGE SCALE GENOMIC DNA]</scope>
    <source>
        <strain evidence="2 3">TWF694</strain>
    </source>
</reference>
<keyword evidence="1" id="KW-0732">Signal</keyword>
<proteinExistence type="predicted"/>
<keyword evidence="3" id="KW-1185">Reference proteome</keyword>